<proteinExistence type="predicted"/>
<evidence type="ECO:0000313" key="1">
    <source>
        <dbReference type="EMBL" id="MBW0543085.1"/>
    </source>
</evidence>
<organism evidence="1 2">
    <name type="scientific">Austropuccinia psidii MF-1</name>
    <dbReference type="NCBI Taxonomy" id="1389203"/>
    <lineage>
        <taxon>Eukaryota</taxon>
        <taxon>Fungi</taxon>
        <taxon>Dikarya</taxon>
        <taxon>Basidiomycota</taxon>
        <taxon>Pucciniomycotina</taxon>
        <taxon>Pucciniomycetes</taxon>
        <taxon>Pucciniales</taxon>
        <taxon>Sphaerophragmiaceae</taxon>
        <taxon>Austropuccinia</taxon>
    </lineage>
</organism>
<accession>A0A9Q3IL65</accession>
<gene>
    <name evidence="1" type="ORF">O181_082800</name>
</gene>
<dbReference type="Proteomes" id="UP000765509">
    <property type="component" value="Unassembled WGS sequence"/>
</dbReference>
<protein>
    <submittedName>
        <fullName evidence="1">Uncharacterized protein</fullName>
    </submittedName>
</protein>
<sequence length="128" mass="13430">MVLIHLSTVSGESTPLAAASPASPIFLASTASNSPSISPPGSPISAFATTLTISAQSTNLVGSVPTEEDLKYNFGLVFSDSDSAVANLGFLMELKFVHGRPPQSHKHTLESICAGAIHIVHLYRQLKE</sequence>
<name>A0A9Q3IL65_9BASI</name>
<dbReference type="AlphaFoldDB" id="A0A9Q3IL65"/>
<keyword evidence="2" id="KW-1185">Reference proteome</keyword>
<reference evidence="1" key="1">
    <citation type="submission" date="2021-03" db="EMBL/GenBank/DDBJ databases">
        <title>Draft genome sequence of rust myrtle Austropuccinia psidii MF-1, a brazilian biotype.</title>
        <authorList>
            <person name="Quecine M.C."/>
            <person name="Pachon D.M.R."/>
            <person name="Bonatelli M.L."/>
            <person name="Correr F.H."/>
            <person name="Franceschini L.M."/>
            <person name="Leite T.F."/>
            <person name="Margarido G.R.A."/>
            <person name="Almeida C.A."/>
            <person name="Ferrarezi J.A."/>
            <person name="Labate C.A."/>
        </authorList>
    </citation>
    <scope>NUCLEOTIDE SEQUENCE</scope>
    <source>
        <strain evidence="1">MF-1</strain>
    </source>
</reference>
<evidence type="ECO:0000313" key="2">
    <source>
        <dbReference type="Proteomes" id="UP000765509"/>
    </source>
</evidence>
<comment type="caution">
    <text evidence="1">The sequence shown here is derived from an EMBL/GenBank/DDBJ whole genome shotgun (WGS) entry which is preliminary data.</text>
</comment>
<dbReference type="EMBL" id="AVOT02047804">
    <property type="protein sequence ID" value="MBW0543085.1"/>
    <property type="molecule type" value="Genomic_DNA"/>
</dbReference>